<keyword evidence="2" id="KW-1133">Transmembrane helix</keyword>
<evidence type="ECO:0000256" key="1">
    <source>
        <dbReference type="SAM" id="MobiDB-lite"/>
    </source>
</evidence>
<dbReference type="EMBL" id="JBHSEG010000008">
    <property type="protein sequence ID" value="MFC4455163.1"/>
    <property type="molecule type" value="Genomic_DNA"/>
</dbReference>
<dbReference type="RefSeq" id="WP_380129881.1">
    <property type="nucleotide sequence ID" value="NZ_JBHSEG010000008.1"/>
</dbReference>
<feature type="transmembrane region" description="Helical" evidence="2">
    <location>
        <begin position="192"/>
        <end position="212"/>
    </location>
</feature>
<evidence type="ECO:0000256" key="2">
    <source>
        <dbReference type="SAM" id="Phobius"/>
    </source>
</evidence>
<feature type="transmembrane region" description="Helical" evidence="2">
    <location>
        <begin position="40"/>
        <end position="69"/>
    </location>
</feature>
<organism evidence="3 4">
    <name type="scientific">Deinococcus sonorensis</name>
    <dbReference type="NCBI Taxonomy" id="309891"/>
    <lineage>
        <taxon>Bacteria</taxon>
        <taxon>Thermotogati</taxon>
        <taxon>Deinococcota</taxon>
        <taxon>Deinococci</taxon>
        <taxon>Deinococcales</taxon>
        <taxon>Deinococcaceae</taxon>
        <taxon>Deinococcus</taxon>
    </lineage>
</organism>
<feature type="transmembrane region" description="Helical" evidence="2">
    <location>
        <begin position="76"/>
        <end position="95"/>
    </location>
</feature>
<comment type="caution">
    <text evidence="3">The sequence shown here is derived from an EMBL/GenBank/DDBJ whole genome shotgun (WGS) entry which is preliminary data.</text>
</comment>
<dbReference type="Proteomes" id="UP001595939">
    <property type="component" value="Unassembled WGS sequence"/>
</dbReference>
<feature type="compositionally biased region" description="Low complexity" evidence="1">
    <location>
        <begin position="527"/>
        <end position="543"/>
    </location>
</feature>
<feature type="transmembrane region" description="Helical" evidence="2">
    <location>
        <begin position="339"/>
        <end position="363"/>
    </location>
</feature>
<feature type="transmembrane region" description="Helical" evidence="2">
    <location>
        <begin position="217"/>
        <end position="238"/>
    </location>
</feature>
<feature type="transmembrane region" description="Helical" evidence="2">
    <location>
        <begin position="250"/>
        <end position="275"/>
    </location>
</feature>
<gene>
    <name evidence="3" type="ORF">ACFO0P_15400</name>
</gene>
<feature type="region of interest" description="Disordered" evidence="1">
    <location>
        <begin position="452"/>
        <end position="595"/>
    </location>
</feature>
<feature type="region of interest" description="Disordered" evidence="1">
    <location>
        <begin position="612"/>
        <end position="646"/>
    </location>
</feature>
<proteinExistence type="predicted"/>
<evidence type="ECO:0000313" key="3">
    <source>
        <dbReference type="EMBL" id="MFC4455163.1"/>
    </source>
</evidence>
<sequence>MLTFFFCAAGAQAVSASQPLQLDTLIPDPHVWMNEILYKLGSANAMGAISDFSLVVCAAVVVFGLWGAWIKRSAGVALRLLVIGGVSASMIQSLGHHGYATGIPKMVYTSWETAYNGSNAAARRIMPGNIERDAHNLALAFGTYVAQATLSSRTIATINFDSITTDPAVNTGLAATASTTALQSGNQAASTIAAQSWVVIGAYLLLLSLFVVYAGLIILMGGTLLLTFFALPLALAVLPMGNSSALMKLLFGWIASIISAALLPFMFVVVTGLSLQLPQQALQRMVDTQNTQMGQLVTDYVQQAAACKARLGFQLVDATTCTTLATAKDRLMESASNTFSVLMAALVTVVVTLIGMGVAGALLRAVPGTLGSILGSIGLEGRGLQGSPLASAMRLGGQAASLAGGAAAAGLKAGGGALVGAATGGPRALAAVAGGVSGGALGVGAASTMAASRGGDSQRAQKAQLGGGGRSGGSGGSGSGGSGSGGGPGGSGTSGSSFSSVGPASASSGSTGGSSAGSSAVGGTGMGTASSRPGAGSGPASSGGATGASGGGAAQPATAGGTSGQRAQRSAPPSGGAAPTVPPLTWQQAQKQVREGTVVGRALDATQQVAQRYLNRTSGDPQVRKQQAAQDAKSKEQQTGKGLQEREAAIAAQEALIRGEAPLGLEHEKSS</sequence>
<evidence type="ECO:0000313" key="4">
    <source>
        <dbReference type="Proteomes" id="UP001595939"/>
    </source>
</evidence>
<keyword evidence="2" id="KW-0812">Transmembrane</keyword>
<feature type="compositionally biased region" description="Polar residues" evidence="1">
    <location>
        <begin position="612"/>
        <end position="629"/>
    </location>
</feature>
<feature type="compositionally biased region" description="Gly residues" evidence="1">
    <location>
        <begin position="465"/>
        <end position="493"/>
    </location>
</feature>
<feature type="compositionally biased region" description="Gly residues" evidence="1">
    <location>
        <begin position="544"/>
        <end position="553"/>
    </location>
</feature>
<keyword evidence="4" id="KW-1185">Reference proteome</keyword>
<protein>
    <recommendedName>
        <fullName evidence="5">Conjugal transfer protein TrbL</fullName>
    </recommendedName>
</protein>
<reference evidence="4" key="1">
    <citation type="journal article" date="2019" name="Int. J. Syst. Evol. Microbiol.">
        <title>The Global Catalogue of Microorganisms (GCM) 10K type strain sequencing project: providing services to taxonomists for standard genome sequencing and annotation.</title>
        <authorList>
            <consortium name="The Broad Institute Genomics Platform"/>
            <consortium name="The Broad Institute Genome Sequencing Center for Infectious Disease"/>
            <person name="Wu L."/>
            <person name="Ma J."/>
        </authorList>
    </citation>
    <scope>NUCLEOTIDE SEQUENCE [LARGE SCALE GENOMIC DNA]</scope>
    <source>
        <strain evidence="4">CCUG 39970</strain>
    </source>
</reference>
<feature type="compositionally biased region" description="Basic and acidic residues" evidence="1">
    <location>
        <begin position="632"/>
        <end position="646"/>
    </location>
</feature>
<feature type="compositionally biased region" description="Gly residues" evidence="1">
    <location>
        <begin position="510"/>
        <end position="526"/>
    </location>
</feature>
<feature type="compositionally biased region" description="Low complexity" evidence="1">
    <location>
        <begin position="494"/>
        <end position="509"/>
    </location>
</feature>
<accession>A0ABV8YB90</accession>
<evidence type="ECO:0008006" key="5">
    <source>
        <dbReference type="Google" id="ProtNLM"/>
    </source>
</evidence>
<name>A0ABV8YB90_9DEIO</name>
<keyword evidence="2" id="KW-0472">Membrane</keyword>